<dbReference type="Proteomes" id="UP000796880">
    <property type="component" value="Unassembled WGS sequence"/>
</dbReference>
<name>A0A8K0HDW5_9ROSA</name>
<keyword evidence="2" id="KW-1185">Reference proteome</keyword>
<gene>
    <name evidence="1" type="ORF">FNV43_RR06109</name>
</gene>
<reference evidence="1" key="1">
    <citation type="submission" date="2020-03" db="EMBL/GenBank/DDBJ databases">
        <title>A high-quality chromosome-level genome assembly of a woody plant with both climbing and erect habits, Rhamnella rubrinervis.</title>
        <authorList>
            <person name="Lu Z."/>
            <person name="Yang Y."/>
            <person name="Zhu X."/>
            <person name="Sun Y."/>
        </authorList>
    </citation>
    <scope>NUCLEOTIDE SEQUENCE</scope>
    <source>
        <strain evidence="1">BYM</strain>
        <tissue evidence="1">Leaf</tissue>
    </source>
</reference>
<evidence type="ECO:0000313" key="2">
    <source>
        <dbReference type="Proteomes" id="UP000796880"/>
    </source>
</evidence>
<evidence type="ECO:0000313" key="1">
    <source>
        <dbReference type="EMBL" id="KAF3450030.1"/>
    </source>
</evidence>
<proteinExistence type="predicted"/>
<dbReference type="AlphaFoldDB" id="A0A8K0HDW5"/>
<dbReference type="EMBL" id="VOIH02000003">
    <property type="protein sequence ID" value="KAF3450030.1"/>
    <property type="molecule type" value="Genomic_DNA"/>
</dbReference>
<organism evidence="1 2">
    <name type="scientific">Rhamnella rubrinervis</name>
    <dbReference type="NCBI Taxonomy" id="2594499"/>
    <lineage>
        <taxon>Eukaryota</taxon>
        <taxon>Viridiplantae</taxon>
        <taxon>Streptophyta</taxon>
        <taxon>Embryophyta</taxon>
        <taxon>Tracheophyta</taxon>
        <taxon>Spermatophyta</taxon>
        <taxon>Magnoliopsida</taxon>
        <taxon>eudicotyledons</taxon>
        <taxon>Gunneridae</taxon>
        <taxon>Pentapetalae</taxon>
        <taxon>rosids</taxon>
        <taxon>fabids</taxon>
        <taxon>Rosales</taxon>
        <taxon>Rhamnaceae</taxon>
        <taxon>rhamnoid group</taxon>
        <taxon>Rhamneae</taxon>
        <taxon>Rhamnella</taxon>
    </lineage>
</organism>
<accession>A0A8K0HDW5</accession>
<sequence length="95" mass="10566">MLDHYPLDLGPTFRLRDILLYSDGFGNWHNGNQIDSEDEGVGAAQRSRTAWVERRSRTASNSKSLMLGAWRASLDIGDAPKFVELSASLGWGQID</sequence>
<protein>
    <submittedName>
        <fullName evidence="1">Uncharacterized protein</fullName>
    </submittedName>
</protein>
<comment type="caution">
    <text evidence="1">The sequence shown here is derived from an EMBL/GenBank/DDBJ whole genome shotgun (WGS) entry which is preliminary data.</text>
</comment>